<organism evidence="16">
    <name type="scientific">Culicoides sonorensis</name>
    <name type="common">Biting midge</name>
    <dbReference type="NCBI Taxonomy" id="179676"/>
    <lineage>
        <taxon>Eukaryota</taxon>
        <taxon>Metazoa</taxon>
        <taxon>Ecdysozoa</taxon>
        <taxon>Arthropoda</taxon>
        <taxon>Hexapoda</taxon>
        <taxon>Insecta</taxon>
        <taxon>Pterygota</taxon>
        <taxon>Neoptera</taxon>
        <taxon>Endopterygota</taxon>
        <taxon>Diptera</taxon>
        <taxon>Nematocera</taxon>
        <taxon>Chironomoidea</taxon>
        <taxon>Ceratopogonidae</taxon>
        <taxon>Ceratopogoninae</taxon>
        <taxon>Culicoides</taxon>
        <taxon>Monoculicoides</taxon>
    </lineage>
</organism>
<evidence type="ECO:0000256" key="4">
    <source>
        <dbReference type="ARBA" id="ARBA00022737"/>
    </source>
</evidence>
<dbReference type="PANTHER" id="PTHR11618:SF4">
    <property type="entry name" value="TRANSCRIPTION FACTOR IIIB 90 KDA SUBUNIT"/>
    <property type="match status" value="1"/>
</dbReference>
<keyword evidence="3" id="KW-0479">Metal-binding</keyword>
<dbReference type="FunFam" id="1.10.472.10:FF:000007">
    <property type="entry name" value="Transcription factor IIIB 90 kDa subunit"/>
    <property type="match status" value="1"/>
</dbReference>
<comment type="similarity">
    <text evidence="2">Belongs to the TFIIB family.</text>
</comment>
<dbReference type="GO" id="GO:0001006">
    <property type="term" value="F:RNA polymerase III type 3 promoter sequence-specific DNA binding"/>
    <property type="evidence" value="ECO:0007669"/>
    <property type="project" value="TreeGrafter"/>
</dbReference>
<dbReference type="GO" id="GO:0017025">
    <property type="term" value="F:TBP-class protein binding"/>
    <property type="evidence" value="ECO:0007669"/>
    <property type="project" value="InterPro"/>
</dbReference>
<feature type="compositionally biased region" description="Basic residues" evidence="13">
    <location>
        <begin position="493"/>
        <end position="504"/>
    </location>
</feature>
<feature type="domain" description="TFIIB-type" evidence="15">
    <location>
        <begin position="4"/>
        <end position="35"/>
    </location>
</feature>
<evidence type="ECO:0000256" key="10">
    <source>
        <dbReference type="ARBA" id="ARBA00023242"/>
    </source>
</evidence>
<dbReference type="Gene3D" id="1.10.472.10">
    <property type="entry name" value="Cyclin-like"/>
    <property type="match status" value="2"/>
</dbReference>
<feature type="compositionally biased region" description="Acidic residues" evidence="13">
    <location>
        <begin position="435"/>
        <end position="448"/>
    </location>
</feature>
<dbReference type="SUPFAM" id="SSF57783">
    <property type="entry name" value="Zinc beta-ribbon"/>
    <property type="match status" value="1"/>
</dbReference>
<dbReference type="PRINTS" id="PR00685">
    <property type="entry name" value="TIFACTORIIB"/>
</dbReference>
<sequence length="714" mass="80354">MSSKNIKCKNCGSSEIETDSARGDAVCTNCGSVLEDNIIVSEVQFEEAHGASNAVGQFVSSDSKGGATGYGKFHVGTGTESREVTLRKAKAGITHLCHQLALNNHCIETACNFFKMALMRHLTRGRKNTHIYAACVYITCRTEGTSHLLIDISDVLQICCYELGRTYLKLSQALCINIPSIDPCIYIMRFANKLELGDKTHEVSMTAQRLVTRMKKDSIHSGRRPSGLCGASLLLAARMHDFNRTPNDIVRIVKIHESTLRKRLLEFGETPSSALTLDEFMSVDLEAEQDPPAFKAARKKDKERILKLTDADNELSQLQVEIEAALDKDTNASGKRGRKHYLSLSDVEIEETSETNLFIEESTINTIQEVLADDEVFTALESEKTPEPEKAPTTTCPEIVTLCLGERNTEKNPSTPRKDSKKDNPSTSQSKSTDDGELDMTGIDDDELSGYIMTPDEAEYKDKMWNDLNKEYLQIAKAREEKLAKEREEGKPEKKRRRTGKKKLAGPANTAGEAIEKMLQEKKISNKINYDILKTLTDLKPVEDEANTEPQEDTDTTSKSRIRPEIPVTRKPKPSVNVIAATRRNKAPTIATIPSFAEAEAASLKKQPVIDETNEKINQNITQTEDEMDETDAEPEPEPEPKSEHASIRNMLQQDDDDADDYYGYDDFSFIASHQRQKKASKTNFHFIFIIFHTFLFEFFFLFLFYSLFCFFNY</sequence>
<dbReference type="Gene3D" id="2.20.25.10">
    <property type="match status" value="1"/>
</dbReference>
<evidence type="ECO:0000256" key="6">
    <source>
        <dbReference type="ARBA" id="ARBA00022833"/>
    </source>
</evidence>
<dbReference type="InterPro" id="IPR013150">
    <property type="entry name" value="TFIIB_cyclin"/>
</dbReference>
<feature type="region of interest" description="Disordered" evidence="13">
    <location>
        <begin position="381"/>
        <end position="451"/>
    </location>
</feature>
<keyword evidence="8" id="KW-0010">Activator</keyword>
<feature type="compositionally biased region" description="Acidic residues" evidence="13">
    <location>
        <begin position="624"/>
        <end position="638"/>
    </location>
</feature>
<dbReference type="InterPro" id="IPR036915">
    <property type="entry name" value="Cyclin-like_sf"/>
</dbReference>
<feature type="compositionally biased region" description="Basic and acidic residues" evidence="13">
    <location>
        <begin position="381"/>
        <end position="390"/>
    </location>
</feature>
<evidence type="ECO:0000259" key="15">
    <source>
        <dbReference type="PROSITE" id="PS51134"/>
    </source>
</evidence>
<feature type="compositionally biased region" description="Basic and acidic residues" evidence="13">
    <location>
        <begin position="482"/>
        <end position="492"/>
    </location>
</feature>
<dbReference type="Pfam" id="PF07741">
    <property type="entry name" value="BRF1"/>
    <property type="match status" value="1"/>
</dbReference>
<evidence type="ECO:0000313" key="17">
    <source>
        <dbReference type="EMBL" id="SSX21701.1"/>
    </source>
</evidence>
<name>A0A336KA00_CULSO</name>
<evidence type="ECO:0000256" key="12">
    <source>
        <dbReference type="PROSITE-ProRule" id="PRU00469"/>
    </source>
</evidence>
<keyword evidence="9" id="KW-0804">Transcription</keyword>
<gene>
    <name evidence="16" type="primary">CSON005143</name>
</gene>
<evidence type="ECO:0000256" key="5">
    <source>
        <dbReference type="ARBA" id="ARBA00022771"/>
    </source>
</evidence>
<keyword evidence="7" id="KW-0805">Transcription regulation</keyword>
<dbReference type="InterPro" id="IPR013763">
    <property type="entry name" value="Cyclin-like_dom"/>
</dbReference>
<feature type="transmembrane region" description="Helical" evidence="14">
    <location>
        <begin position="685"/>
        <end position="712"/>
    </location>
</feature>
<feature type="region of interest" description="Disordered" evidence="13">
    <location>
        <begin position="537"/>
        <end position="570"/>
    </location>
</feature>
<dbReference type="FunFam" id="2.20.25.10:FF:000012">
    <property type="entry name" value="Putative transcription factor IIIB 90 kDa subunit"/>
    <property type="match status" value="1"/>
</dbReference>
<dbReference type="FunFam" id="1.10.472.10:FF:000002">
    <property type="entry name" value="Transcription factor IIIB 90 kDa subunit"/>
    <property type="match status" value="1"/>
</dbReference>
<keyword evidence="10" id="KW-0539">Nucleus</keyword>
<reference evidence="16" key="1">
    <citation type="submission" date="2018-04" db="EMBL/GenBank/DDBJ databases">
        <authorList>
            <person name="Go L.Y."/>
            <person name="Mitchell J.A."/>
        </authorList>
    </citation>
    <scope>NUCLEOTIDE SEQUENCE</scope>
    <source>
        <tissue evidence="16">Whole organism</tissue>
    </source>
</reference>
<dbReference type="OMA" id="EPPCKVM"/>
<dbReference type="InterPro" id="IPR000812">
    <property type="entry name" value="TFIIB"/>
</dbReference>
<evidence type="ECO:0000256" key="14">
    <source>
        <dbReference type="SAM" id="Phobius"/>
    </source>
</evidence>
<evidence type="ECO:0000256" key="3">
    <source>
        <dbReference type="ARBA" id="ARBA00022723"/>
    </source>
</evidence>
<proteinExistence type="inferred from homology"/>
<dbReference type="PANTHER" id="PTHR11618">
    <property type="entry name" value="TRANSCRIPTION INITIATION FACTOR IIB-RELATED"/>
    <property type="match status" value="1"/>
</dbReference>
<dbReference type="SUPFAM" id="SSF47954">
    <property type="entry name" value="Cyclin-like"/>
    <property type="match status" value="2"/>
</dbReference>
<dbReference type="EMBL" id="UFQT01000205">
    <property type="protein sequence ID" value="SSX21701.1"/>
    <property type="molecule type" value="Genomic_DNA"/>
</dbReference>
<dbReference type="GO" id="GO:0008270">
    <property type="term" value="F:zinc ion binding"/>
    <property type="evidence" value="ECO:0007669"/>
    <property type="project" value="UniProtKB-KW"/>
</dbReference>
<dbReference type="GO" id="GO:0070897">
    <property type="term" value="P:transcription preinitiation complex assembly"/>
    <property type="evidence" value="ECO:0007669"/>
    <property type="project" value="InterPro"/>
</dbReference>
<keyword evidence="14" id="KW-0812">Transmembrane</keyword>
<dbReference type="GO" id="GO:0005634">
    <property type="term" value="C:nucleus"/>
    <property type="evidence" value="ECO:0007669"/>
    <property type="project" value="UniProtKB-SubCell"/>
</dbReference>
<evidence type="ECO:0000313" key="16">
    <source>
        <dbReference type="EMBL" id="SSX01321.1"/>
    </source>
</evidence>
<dbReference type="Pfam" id="PF08271">
    <property type="entry name" value="Zn_Ribbon_TF"/>
    <property type="match status" value="1"/>
</dbReference>
<evidence type="ECO:0000256" key="2">
    <source>
        <dbReference type="ARBA" id="ARBA00010857"/>
    </source>
</evidence>
<keyword evidence="14" id="KW-1133">Transmembrane helix</keyword>
<dbReference type="EMBL" id="UFQS01000205">
    <property type="protein sequence ID" value="SSX01321.1"/>
    <property type="molecule type" value="Genomic_DNA"/>
</dbReference>
<dbReference type="AlphaFoldDB" id="A0A336KA00"/>
<keyword evidence="14" id="KW-0472">Membrane</keyword>
<dbReference type="Gene3D" id="1.20.5.650">
    <property type="entry name" value="Single helix bin"/>
    <property type="match status" value="1"/>
</dbReference>
<comment type="subcellular location">
    <subcellularLocation>
        <location evidence="1">Nucleus</location>
    </subcellularLocation>
</comment>
<accession>A0A336KA00</accession>
<keyword evidence="6" id="KW-0862">Zinc</keyword>
<feature type="region of interest" description="Disordered" evidence="13">
    <location>
        <begin position="482"/>
        <end position="513"/>
    </location>
</feature>
<dbReference type="InterPro" id="IPR013137">
    <property type="entry name" value="Znf_TFIIB"/>
</dbReference>
<dbReference type="CDD" id="cd20553">
    <property type="entry name" value="CYCLIN_TFIIIB90_rpt1"/>
    <property type="match status" value="1"/>
</dbReference>
<dbReference type="GO" id="GO:0000995">
    <property type="term" value="F:RNA polymerase III general transcription initiation factor activity"/>
    <property type="evidence" value="ECO:0007669"/>
    <property type="project" value="TreeGrafter"/>
</dbReference>
<dbReference type="SMART" id="SM00385">
    <property type="entry name" value="CYCLIN"/>
    <property type="match status" value="2"/>
</dbReference>
<dbReference type="GO" id="GO:0000126">
    <property type="term" value="C:transcription factor TFIIIB complex"/>
    <property type="evidence" value="ECO:0007669"/>
    <property type="project" value="TreeGrafter"/>
</dbReference>
<dbReference type="InterPro" id="IPR011665">
    <property type="entry name" value="BRF1_TBP-bd_dom"/>
</dbReference>
<evidence type="ECO:0000256" key="13">
    <source>
        <dbReference type="SAM" id="MobiDB-lite"/>
    </source>
</evidence>
<evidence type="ECO:0000256" key="11">
    <source>
        <dbReference type="ARBA" id="ARBA00031009"/>
    </source>
</evidence>
<evidence type="ECO:0000256" key="9">
    <source>
        <dbReference type="ARBA" id="ARBA00023163"/>
    </source>
</evidence>
<dbReference type="Pfam" id="PF00382">
    <property type="entry name" value="TFIIB"/>
    <property type="match status" value="2"/>
</dbReference>
<protein>
    <recommendedName>
        <fullName evidence="11">B-related factor 1</fullName>
    </recommendedName>
</protein>
<feature type="compositionally biased region" description="Acidic residues" evidence="13">
    <location>
        <begin position="544"/>
        <end position="555"/>
    </location>
</feature>
<evidence type="ECO:0000256" key="1">
    <source>
        <dbReference type="ARBA" id="ARBA00004123"/>
    </source>
</evidence>
<keyword evidence="4" id="KW-0677">Repeat</keyword>
<feature type="region of interest" description="Disordered" evidence="13">
    <location>
        <begin position="621"/>
        <end position="647"/>
    </location>
</feature>
<evidence type="ECO:0000256" key="7">
    <source>
        <dbReference type="ARBA" id="ARBA00023015"/>
    </source>
</evidence>
<keyword evidence="5 12" id="KW-0863">Zinc-finger</keyword>
<dbReference type="VEuPathDB" id="VectorBase:CSON005143"/>
<dbReference type="GO" id="GO:0097550">
    <property type="term" value="C:transcription preinitiation complex"/>
    <property type="evidence" value="ECO:0007669"/>
    <property type="project" value="TreeGrafter"/>
</dbReference>
<evidence type="ECO:0000256" key="8">
    <source>
        <dbReference type="ARBA" id="ARBA00023159"/>
    </source>
</evidence>
<reference evidence="17" key="2">
    <citation type="submission" date="2018-07" db="EMBL/GenBank/DDBJ databases">
        <authorList>
            <person name="Quirk P.G."/>
            <person name="Krulwich T.A."/>
        </authorList>
    </citation>
    <scope>NUCLEOTIDE SEQUENCE</scope>
</reference>
<dbReference type="CDD" id="cd20554">
    <property type="entry name" value="CYCLIN_TFIIIB90_rpt2"/>
    <property type="match status" value="1"/>
</dbReference>
<dbReference type="PROSITE" id="PS51134">
    <property type="entry name" value="ZF_TFIIB"/>
    <property type="match status" value="1"/>
</dbReference>